<proteinExistence type="predicted"/>
<evidence type="ECO:0000256" key="5">
    <source>
        <dbReference type="SAM" id="Phobius"/>
    </source>
</evidence>
<evidence type="ECO:0000313" key="8">
    <source>
        <dbReference type="Proteomes" id="UP000694941"/>
    </source>
</evidence>
<evidence type="ECO:0000256" key="3">
    <source>
        <dbReference type="ARBA" id="ARBA00022989"/>
    </source>
</evidence>
<accession>A0ABM1TES7</accession>
<dbReference type="Proteomes" id="UP000694941">
    <property type="component" value="Unplaced"/>
</dbReference>
<reference evidence="9" key="1">
    <citation type="submission" date="2025-08" db="UniProtKB">
        <authorList>
            <consortium name="RefSeq"/>
        </authorList>
    </citation>
    <scope>IDENTIFICATION</scope>
    <source>
        <tissue evidence="9">Muscle</tissue>
    </source>
</reference>
<keyword evidence="6" id="KW-0732">Signal</keyword>
<dbReference type="PROSITE" id="PS50092">
    <property type="entry name" value="TSP1"/>
    <property type="match status" value="2"/>
</dbReference>
<dbReference type="SMART" id="SM00209">
    <property type="entry name" value="TSP1"/>
    <property type="match status" value="2"/>
</dbReference>
<dbReference type="Gene3D" id="2.20.100.10">
    <property type="entry name" value="Thrombospondin type-1 (TSP1) repeat"/>
    <property type="match status" value="2"/>
</dbReference>
<keyword evidence="3 5" id="KW-1133">Transmembrane helix</keyword>
<feature type="signal peptide" evidence="6">
    <location>
        <begin position="1"/>
        <end position="23"/>
    </location>
</feature>
<dbReference type="InterPro" id="IPR036383">
    <property type="entry name" value="TSP1_rpt_sf"/>
</dbReference>
<dbReference type="PANTHER" id="PTHR12011">
    <property type="entry name" value="ADHESION G-PROTEIN COUPLED RECEPTOR"/>
    <property type="match status" value="1"/>
</dbReference>
<evidence type="ECO:0000256" key="2">
    <source>
        <dbReference type="ARBA" id="ARBA00022692"/>
    </source>
</evidence>
<protein>
    <submittedName>
        <fullName evidence="9">Adhesion G protein-coupled receptor E4P</fullName>
    </submittedName>
</protein>
<evidence type="ECO:0000256" key="4">
    <source>
        <dbReference type="ARBA" id="ARBA00023136"/>
    </source>
</evidence>
<comment type="subcellular location">
    <subcellularLocation>
        <location evidence="1">Membrane</location>
        <topology evidence="1">Multi-pass membrane protein</topology>
    </subcellularLocation>
</comment>
<evidence type="ECO:0000256" key="6">
    <source>
        <dbReference type="SAM" id="SignalP"/>
    </source>
</evidence>
<keyword evidence="8" id="KW-1185">Reference proteome</keyword>
<name>A0ABM1TES7_LIMPO</name>
<dbReference type="InterPro" id="IPR017981">
    <property type="entry name" value="GPCR_2-like_7TM"/>
</dbReference>
<feature type="transmembrane region" description="Helical" evidence="5">
    <location>
        <begin position="378"/>
        <end position="402"/>
    </location>
</feature>
<feature type="transmembrane region" description="Helical" evidence="5">
    <location>
        <begin position="296"/>
        <end position="317"/>
    </location>
</feature>
<organism evidence="8 9">
    <name type="scientific">Limulus polyphemus</name>
    <name type="common">Atlantic horseshoe crab</name>
    <dbReference type="NCBI Taxonomy" id="6850"/>
    <lineage>
        <taxon>Eukaryota</taxon>
        <taxon>Metazoa</taxon>
        <taxon>Ecdysozoa</taxon>
        <taxon>Arthropoda</taxon>
        <taxon>Chelicerata</taxon>
        <taxon>Merostomata</taxon>
        <taxon>Xiphosura</taxon>
        <taxon>Limulidae</taxon>
        <taxon>Limulus</taxon>
    </lineage>
</organism>
<evidence type="ECO:0000256" key="1">
    <source>
        <dbReference type="ARBA" id="ARBA00004141"/>
    </source>
</evidence>
<feature type="domain" description="G-protein coupled receptors family 2 profile 2" evidence="7">
    <location>
        <begin position="228"/>
        <end position="471"/>
    </location>
</feature>
<dbReference type="SUPFAM" id="SSF82895">
    <property type="entry name" value="TSP-1 type 1 repeat"/>
    <property type="match status" value="2"/>
</dbReference>
<feature type="transmembrane region" description="Helical" evidence="5">
    <location>
        <begin position="446"/>
        <end position="469"/>
    </location>
</feature>
<dbReference type="InterPro" id="IPR000832">
    <property type="entry name" value="GPCR_2_secretin-like"/>
</dbReference>
<feature type="transmembrane region" description="Helical" evidence="5">
    <location>
        <begin position="423"/>
        <end position="440"/>
    </location>
</feature>
<keyword evidence="9" id="KW-0675">Receptor</keyword>
<evidence type="ECO:0000259" key="7">
    <source>
        <dbReference type="PROSITE" id="PS50261"/>
    </source>
</evidence>
<dbReference type="PROSITE" id="PS50261">
    <property type="entry name" value="G_PROTEIN_RECEP_F2_4"/>
    <property type="match status" value="1"/>
</dbReference>
<keyword evidence="4 5" id="KW-0472">Membrane</keyword>
<dbReference type="Gene3D" id="1.20.1070.10">
    <property type="entry name" value="Rhodopsin 7-helix transmembrane proteins"/>
    <property type="match status" value="1"/>
</dbReference>
<sequence>MRRTSFFVLSLFFVFLRLLIIYAQNPVDGGWTEWSVVSSVPCSKHCGGGKEERVRTCTNPVPQYGGANCTGPETKTTDCNTHTCDEEILSWNWLEWSECSEPCTVGLRTRVRECYNETSNDDFSCVNRPDLAKETQNCTAWSLKKSFNHTGCPSPCDQNYDVYTSPPLNIKHCPNRAKCDDKSDATGPRRICTCVMGYLLDEDDWACYPRPPPSSTPRPIPTMTPVEKTVAIVLTRTASTILLVMTGLTMVLFLLLRIFTVDRVIQMNMELAIFLAHIMLIFPADTCTTNKDLCRVLSICLHFFFTACFMFLLLEALHMYSMVAYVVPKNGMLSRAQNMIIGWGVPALVTVGSISFFLEDYGSEYHCWLQMDKPLVYLQYGPVCCICLLNLILLEAAGASDYKPLKAYDGRQLFSARIHQRSNLILMPLILSSWILGMLSDYEQNIGLYSTFAIINAVIGFAIFILHSLGNQEVREKVKQLFHCCFSKNK</sequence>
<feature type="transmembrane region" description="Helical" evidence="5">
    <location>
        <begin position="338"/>
        <end position="358"/>
    </location>
</feature>
<dbReference type="InterPro" id="IPR000884">
    <property type="entry name" value="TSP1_rpt"/>
</dbReference>
<dbReference type="PANTHER" id="PTHR12011:SF347">
    <property type="entry name" value="FI21270P1-RELATED"/>
    <property type="match status" value="1"/>
</dbReference>
<feature type="transmembrane region" description="Helical" evidence="5">
    <location>
        <begin position="267"/>
        <end position="284"/>
    </location>
</feature>
<gene>
    <name evidence="9" type="primary">LOC111088464</name>
</gene>
<evidence type="ECO:0000313" key="9">
    <source>
        <dbReference type="RefSeq" id="XP_022254383.1"/>
    </source>
</evidence>
<dbReference type="Pfam" id="PF00002">
    <property type="entry name" value="7tm_2"/>
    <property type="match status" value="1"/>
</dbReference>
<dbReference type="GeneID" id="111088464"/>
<keyword evidence="2 5" id="KW-0812">Transmembrane</keyword>
<dbReference type="RefSeq" id="XP_022254383.1">
    <property type="nucleotide sequence ID" value="XM_022398675.1"/>
</dbReference>
<dbReference type="Pfam" id="PF00090">
    <property type="entry name" value="TSP_1"/>
    <property type="match status" value="2"/>
</dbReference>
<feature type="chain" id="PRO_5046607314" evidence="6">
    <location>
        <begin position="24"/>
        <end position="490"/>
    </location>
</feature>
<feature type="transmembrane region" description="Helical" evidence="5">
    <location>
        <begin position="230"/>
        <end position="255"/>
    </location>
</feature>